<feature type="region of interest" description="Disordered" evidence="1">
    <location>
        <begin position="1"/>
        <end position="83"/>
    </location>
</feature>
<keyword evidence="3" id="KW-1185">Reference proteome</keyword>
<gene>
    <name evidence="2" type="ORF">M0R45_003786</name>
</gene>
<evidence type="ECO:0000313" key="2">
    <source>
        <dbReference type="EMBL" id="KAK9948199.1"/>
    </source>
</evidence>
<accession>A0AAW1YGB8</accession>
<dbReference type="EMBL" id="JBEDUW010000001">
    <property type="protein sequence ID" value="KAK9948199.1"/>
    <property type="molecule type" value="Genomic_DNA"/>
</dbReference>
<evidence type="ECO:0000313" key="3">
    <source>
        <dbReference type="Proteomes" id="UP001457282"/>
    </source>
</evidence>
<dbReference type="PANTHER" id="PTHR37740">
    <property type="entry name" value="OS02G0193500 PROTEIN"/>
    <property type="match status" value="1"/>
</dbReference>
<reference evidence="2 3" key="1">
    <citation type="journal article" date="2023" name="G3 (Bethesda)">
        <title>A chromosome-length genome assembly and annotation of blackberry (Rubus argutus, cv. 'Hillquist').</title>
        <authorList>
            <person name="Bruna T."/>
            <person name="Aryal R."/>
            <person name="Dudchenko O."/>
            <person name="Sargent D.J."/>
            <person name="Mead D."/>
            <person name="Buti M."/>
            <person name="Cavallini A."/>
            <person name="Hytonen T."/>
            <person name="Andres J."/>
            <person name="Pham M."/>
            <person name="Weisz D."/>
            <person name="Mascagni F."/>
            <person name="Usai G."/>
            <person name="Natali L."/>
            <person name="Bassil N."/>
            <person name="Fernandez G.E."/>
            <person name="Lomsadze A."/>
            <person name="Armour M."/>
            <person name="Olukolu B."/>
            <person name="Poorten T."/>
            <person name="Britton C."/>
            <person name="Davik J."/>
            <person name="Ashrafi H."/>
            <person name="Aiden E.L."/>
            <person name="Borodovsky M."/>
            <person name="Worthington M."/>
        </authorList>
    </citation>
    <scope>NUCLEOTIDE SEQUENCE [LARGE SCALE GENOMIC DNA]</scope>
    <source>
        <strain evidence="2">PI 553951</strain>
    </source>
</reference>
<dbReference type="Proteomes" id="UP001457282">
    <property type="component" value="Unassembled WGS sequence"/>
</dbReference>
<evidence type="ECO:0000256" key="1">
    <source>
        <dbReference type="SAM" id="MobiDB-lite"/>
    </source>
</evidence>
<dbReference type="AlphaFoldDB" id="A0AAW1YGB8"/>
<protein>
    <submittedName>
        <fullName evidence="2">Uncharacterized protein</fullName>
    </submittedName>
</protein>
<name>A0AAW1YGB8_RUBAR</name>
<comment type="caution">
    <text evidence="2">The sequence shown here is derived from an EMBL/GenBank/DDBJ whole genome shotgun (WGS) entry which is preliminary data.</text>
</comment>
<organism evidence="2 3">
    <name type="scientific">Rubus argutus</name>
    <name type="common">Southern blackberry</name>
    <dbReference type="NCBI Taxonomy" id="59490"/>
    <lineage>
        <taxon>Eukaryota</taxon>
        <taxon>Viridiplantae</taxon>
        <taxon>Streptophyta</taxon>
        <taxon>Embryophyta</taxon>
        <taxon>Tracheophyta</taxon>
        <taxon>Spermatophyta</taxon>
        <taxon>Magnoliopsida</taxon>
        <taxon>eudicotyledons</taxon>
        <taxon>Gunneridae</taxon>
        <taxon>Pentapetalae</taxon>
        <taxon>rosids</taxon>
        <taxon>fabids</taxon>
        <taxon>Rosales</taxon>
        <taxon>Rosaceae</taxon>
        <taxon>Rosoideae</taxon>
        <taxon>Rosoideae incertae sedis</taxon>
        <taxon>Rubus</taxon>
    </lineage>
</organism>
<proteinExistence type="predicted"/>
<feature type="compositionally biased region" description="Low complexity" evidence="1">
    <location>
        <begin position="70"/>
        <end position="83"/>
    </location>
</feature>
<dbReference type="PANTHER" id="PTHR37740:SF1">
    <property type="entry name" value="OS02G0193500 PROTEIN"/>
    <property type="match status" value="1"/>
</dbReference>
<sequence>MQDPKIPLSDEFSIPKSRKKKVSTQKGPLYQIQGSEANGAPSLPLKAGNKVSKRNLKREVSPLFQQPERSNSNSLPDSSSSGSKYRELRLKYLIMEEESFAVGKNLREVEDEVMTLEEEKHALLDQLVVLEGLVDPSELHPQGLHSS</sequence>